<sequence length="97" mass="10992">MLLEQILEVIEFTDSDFLEEAMELCNRQGVVSSDHFPFFDCVFEQAPNELCARLSRLGFKGSLEVQKVNFDGSERYAVVDTTREPQALKLVEQSSVA</sequence>
<accession>A0A7Z2YDL5</accession>
<dbReference type="EMBL" id="CP047475">
    <property type="protein sequence ID" value="QIA63513.1"/>
    <property type="molecule type" value="Genomic_DNA"/>
</dbReference>
<evidence type="ECO:0000313" key="2">
    <source>
        <dbReference type="Proteomes" id="UP000464262"/>
    </source>
</evidence>
<protein>
    <submittedName>
        <fullName evidence="1">Uncharacterized protein</fullName>
    </submittedName>
</protein>
<dbReference type="KEGG" id="vas:GT360_08270"/>
<name>A0A7Z2YDL5_9VIBR</name>
<dbReference type="RefSeq" id="WP_164648407.1">
    <property type="nucleotide sequence ID" value="NZ_CP047475.1"/>
</dbReference>
<gene>
    <name evidence="1" type="ORF">GT360_08270</name>
</gene>
<dbReference type="AlphaFoldDB" id="A0A7Z2YDL5"/>
<reference evidence="1 2" key="1">
    <citation type="submission" date="2020-01" db="EMBL/GenBank/DDBJ databases">
        <title>Whole genome and functional gene identification of agarase of Vibrio HN897.</title>
        <authorList>
            <person name="Liu Y."/>
            <person name="Zhao Z."/>
        </authorList>
    </citation>
    <scope>NUCLEOTIDE SEQUENCE [LARGE SCALE GENOMIC DNA]</scope>
    <source>
        <strain evidence="1 2">HN897</strain>
    </source>
</reference>
<keyword evidence="2" id="KW-1185">Reference proteome</keyword>
<dbReference type="Proteomes" id="UP000464262">
    <property type="component" value="Chromosome 1"/>
</dbReference>
<organism evidence="1 2">
    <name type="scientific">Vibrio astriarenae</name>
    <dbReference type="NCBI Taxonomy" id="1481923"/>
    <lineage>
        <taxon>Bacteria</taxon>
        <taxon>Pseudomonadati</taxon>
        <taxon>Pseudomonadota</taxon>
        <taxon>Gammaproteobacteria</taxon>
        <taxon>Vibrionales</taxon>
        <taxon>Vibrionaceae</taxon>
        <taxon>Vibrio</taxon>
    </lineage>
</organism>
<proteinExistence type="predicted"/>
<evidence type="ECO:0000313" key="1">
    <source>
        <dbReference type="EMBL" id="QIA63513.1"/>
    </source>
</evidence>